<evidence type="ECO:0000313" key="1">
    <source>
        <dbReference type="EMBL" id="EDS75206.1"/>
    </source>
</evidence>
<dbReference type="eggNOG" id="ENOG5032QT8">
    <property type="taxonomic scope" value="Bacteria"/>
</dbReference>
<dbReference type="InterPro" id="IPR012347">
    <property type="entry name" value="Ferritin-like"/>
</dbReference>
<reference evidence="1" key="2">
    <citation type="submission" date="2014-06" db="EMBL/GenBank/DDBJ databases">
        <title>Draft genome sequence of Clostridium spiroforme (DSM 1552).</title>
        <authorList>
            <person name="Sudarsanam P."/>
            <person name="Ley R."/>
            <person name="Guruge J."/>
            <person name="Turnbaugh P.J."/>
            <person name="Mahowald M."/>
            <person name="Liep D."/>
            <person name="Gordon J."/>
        </authorList>
    </citation>
    <scope>NUCLEOTIDE SEQUENCE</scope>
    <source>
        <strain evidence="1">DSM 1552</strain>
    </source>
</reference>
<dbReference type="EMBL" id="ABIK02000007">
    <property type="protein sequence ID" value="EDS75206.1"/>
    <property type="molecule type" value="Genomic_DNA"/>
</dbReference>
<dbReference type="AlphaFoldDB" id="B1C1F1"/>
<dbReference type="Gene3D" id="1.20.1260.10">
    <property type="match status" value="1"/>
</dbReference>
<keyword evidence="2" id="KW-1185">Reference proteome</keyword>
<name>B1C1F1_9FIRM</name>
<dbReference type="OrthoDB" id="1651292at2"/>
<evidence type="ECO:0008006" key="3">
    <source>
        <dbReference type="Google" id="ProtNLM"/>
    </source>
</evidence>
<evidence type="ECO:0000313" key="2">
    <source>
        <dbReference type="Proteomes" id="UP000004910"/>
    </source>
</evidence>
<reference evidence="1" key="1">
    <citation type="submission" date="2008-02" db="EMBL/GenBank/DDBJ databases">
        <authorList>
            <person name="Fulton L."/>
            <person name="Clifton S."/>
            <person name="Fulton B."/>
            <person name="Xu J."/>
            <person name="Minx P."/>
            <person name="Pepin K.H."/>
            <person name="Johnson M."/>
            <person name="Thiruvilangam P."/>
            <person name="Bhonagiri V."/>
            <person name="Nash W.E."/>
            <person name="Mardis E.R."/>
            <person name="Wilson R.K."/>
        </authorList>
    </citation>
    <scope>NUCLEOTIDE SEQUENCE [LARGE SCALE GENOMIC DNA]</scope>
    <source>
        <strain evidence="1">DSM 1552</strain>
    </source>
</reference>
<dbReference type="RefSeq" id="WP_004608784.1">
    <property type="nucleotide sequence ID" value="NZ_CP102275.1"/>
</dbReference>
<sequence length="144" mass="16494">MIESDTIKLLRECDAGIKMGVASIDDVLDYVHDKTFFKYLVNCKDGHDKLKEEIQVLLDKYHDDGKEPNPMAKGMSWIKTNVKLVMDESDETIADLMTDGCNMGVKSLNKYLNQYKAADEISKDITKRLINLEEKLVIDIRCFL</sequence>
<dbReference type="STRING" id="428126.CLOSPI_01034"/>
<comment type="caution">
    <text evidence="1">The sequence shown here is derived from an EMBL/GenBank/DDBJ whole genome shotgun (WGS) entry which is preliminary data.</text>
</comment>
<organism evidence="1 2">
    <name type="scientific">Thomasclavelia spiroformis DSM 1552</name>
    <dbReference type="NCBI Taxonomy" id="428126"/>
    <lineage>
        <taxon>Bacteria</taxon>
        <taxon>Bacillati</taxon>
        <taxon>Bacillota</taxon>
        <taxon>Erysipelotrichia</taxon>
        <taxon>Erysipelotrichales</taxon>
        <taxon>Coprobacillaceae</taxon>
        <taxon>Thomasclavelia</taxon>
    </lineage>
</organism>
<dbReference type="HOGENOM" id="CLU_143970_0_0_9"/>
<proteinExistence type="predicted"/>
<dbReference type="Proteomes" id="UP000004910">
    <property type="component" value="Unassembled WGS sequence"/>
</dbReference>
<dbReference type="GeneID" id="94017855"/>
<gene>
    <name evidence="1" type="ORF">CLOSPI_01034</name>
</gene>
<accession>B1C1F1</accession>
<protein>
    <recommendedName>
        <fullName evidence="3">DUF2383 domain-containing protein</fullName>
    </recommendedName>
</protein>